<protein>
    <submittedName>
        <fullName evidence="1">Uncharacterized protein</fullName>
    </submittedName>
</protein>
<name>A0AA88AHI7_FICCA</name>
<sequence>MAAELMIRSGSGASALILTSGASGRIRAIFSLQALRSLVKLITAVVLLLLLPFRGRRRTTSSLSSSAAAAAGEVTVANKDEKQVVMRKGAVVRVPAAIVPSRRAAVAADQEVAARRGLAIRRVLQDKDKSCVRDFEVFVSTRGDNIFTQSWTPASVGIRFAINLNLLTK</sequence>
<reference evidence="1" key="1">
    <citation type="submission" date="2023-07" db="EMBL/GenBank/DDBJ databases">
        <title>draft genome sequence of fig (Ficus carica).</title>
        <authorList>
            <person name="Takahashi T."/>
            <person name="Nishimura K."/>
        </authorList>
    </citation>
    <scope>NUCLEOTIDE SEQUENCE</scope>
</reference>
<gene>
    <name evidence="1" type="ORF">TIFTF001_015290</name>
</gene>
<evidence type="ECO:0000313" key="1">
    <source>
        <dbReference type="EMBL" id="GMN46108.1"/>
    </source>
</evidence>
<accession>A0AA88AHI7</accession>
<evidence type="ECO:0000313" key="2">
    <source>
        <dbReference type="Proteomes" id="UP001187192"/>
    </source>
</evidence>
<dbReference type="EMBL" id="BTGU01000022">
    <property type="protein sequence ID" value="GMN46108.1"/>
    <property type="molecule type" value="Genomic_DNA"/>
</dbReference>
<proteinExistence type="predicted"/>
<dbReference type="AlphaFoldDB" id="A0AA88AHI7"/>
<dbReference type="Proteomes" id="UP001187192">
    <property type="component" value="Unassembled WGS sequence"/>
</dbReference>
<keyword evidence="2" id="KW-1185">Reference proteome</keyword>
<organism evidence="1 2">
    <name type="scientific">Ficus carica</name>
    <name type="common">Common fig</name>
    <dbReference type="NCBI Taxonomy" id="3494"/>
    <lineage>
        <taxon>Eukaryota</taxon>
        <taxon>Viridiplantae</taxon>
        <taxon>Streptophyta</taxon>
        <taxon>Embryophyta</taxon>
        <taxon>Tracheophyta</taxon>
        <taxon>Spermatophyta</taxon>
        <taxon>Magnoliopsida</taxon>
        <taxon>eudicotyledons</taxon>
        <taxon>Gunneridae</taxon>
        <taxon>Pentapetalae</taxon>
        <taxon>rosids</taxon>
        <taxon>fabids</taxon>
        <taxon>Rosales</taxon>
        <taxon>Moraceae</taxon>
        <taxon>Ficeae</taxon>
        <taxon>Ficus</taxon>
    </lineage>
</organism>
<comment type="caution">
    <text evidence="1">The sequence shown here is derived from an EMBL/GenBank/DDBJ whole genome shotgun (WGS) entry which is preliminary data.</text>
</comment>